<dbReference type="PANTHER" id="PTHR30560">
    <property type="entry name" value="TRIGGER FACTOR CHAPERONE AND PEPTIDYL-PROLYL CIS/TRANS ISOMERASE"/>
    <property type="match status" value="1"/>
</dbReference>
<dbReference type="GO" id="GO:0051083">
    <property type="term" value="P:'de novo' cotranslational protein folding"/>
    <property type="evidence" value="ECO:0007669"/>
    <property type="project" value="TreeGrafter"/>
</dbReference>
<evidence type="ECO:0000313" key="8">
    <source>
        <dbReference type="EMBL" id="KAJ8445246.1"/>
    </source>
</evidence>
<dbReference type="Proteomes" id="UP001153076">
    <property type="component" value="Unassembled WGS sequence"/>
</dbReference>
<name>A0A9Q1QKS5_9CARY</name>
<evidence type="ECO:0000256" key="6">
    <source>
        <dbReference type="ARBA" id="ARBA00023235"/>
    </source>
</evidence>
<dbReference type="GO" id="GO:0044183">
    <property type="term" value="F:protein folding chaperone"/>
    <property type="evidence" value="ECO:0007669"/>
    <property type="project" value="TreeGrafter"/>
</dbReference>
<evidence type="ECO:0000256" key="3">
    <source>
        <dbReference type="ARBA" id="ARBA00013194"/>
    </source>
</evidence>
<reference evidence="8" key="1">
    <citation type="submission" date="2022-04" db="EMBL/GenBank/DDBJ databases">
        <title>Carnegiea gigantea Genome sequencing and assembly v2.</title>
        <authorList>
            <person name="Copetti D."/>
            <person name="Sanderson M.J."/>
            <person name="Burquez A."/>
            <person name="Wojciechowski M.F."/>
        </authorList>
    </citation>
    <scope>NUCLEOTIDE SEQUENCE</scope>
    <source>
        <strain evidence="8">SGP5-SGP5p</strain>
        <tissue evidence="8">Aerial part</tissue>
    </source>
</reference>
<evidence type="ECO:0000256" key="7">
    <source>
        <dbReference type="ARBA" id="ARBA00024849"/>
    </source>
</evidence>
<keyword evidence="6" id="KW-0413">Isomerase</keyword>
<dbReference type="InterPro" id="IPR036611">
    <property type="entry name" value="Trigger_fac_ribosome-bd_sf"/>
</dbReference>
<comment type="function">
    <text evidence="7">Involved in protein export. Acts as a chaperone by maintaining the newly synthesized protein in an open conformation. Functions as a peptidyl-prolyl cis-trans isomerase.</text>
</comment>
<dbReference type="OrthoDB" id="1918792at2759"/>
<evidence type="ECO:0000256" key="2">
    <source>
        <dbReference type="ARBA" id="ARBA00005464"/>
    </source>
</evidence>
<keyword evidence="4" id="KW-0697">Rotamase</keyword>
<dbReference type="Gene3D" id="3.30.70.1050">
    <property type="entry name" value="Trigger factor ribosome-binding domain"/>
    <property type="match status" value="1"/>
</dbReference>
<dbReference type="GO" id="GO:0043335">
    <property type="term" value="P:protein unfolding"/>
    <property type="evidence" value="ECO:0007669"/>
    <property type="project" value="TreeGrafter"/>
</dbReference>
<sequence>MASMAFTTICSKSTFHPLHYSNSNASIWNAVPGMHSACLLQHESCKRQAYTNQARERSCRGALKPVCAAGSGLETSMPESKGSKLKFKNVKIAVELREADKIQLRVDLDGEDTQKAFDVSLANLANSAPVLPGFRRQKGDAAGKFAFPLHPLLQLRITIHRIFQIPKNLLMDILGKRYVMKFALQEIVKSAVATYVKEENLTVKDNQVTTTQTEDELYQSFLPGNGFGFNVEFELTNEQMETPEEPEKKPRLPRKIEKLRRMLNL</sequence>
<dbReference type="GO" id="GO:0015031">
    <property type="term" value="P:protein transport"/>
    <property type="evidence" value="ECO:0007669"/>
    <property type="project" value="InterPro"/>
</dbReference>
<evidence type="ECO:0000256" key="4">
    <source>
        <dbReference type="ARBA" id="ARBA00023110"/>
    </source>
</evidence>
<keyword evidence="5" id="KW-0143">Chaperone</keyword>
<dbReference type="GO" id="GO:0043022">
    <property type="term" value="F:ribosome binding"/>
    <property type="evidence" value="ECO:0007669"/>
    <property type="project" value="TreeGrafter"/>
</dbReference>
<dbReference type="AlphaFoldDB" id="A0A9Q1QKS5"/>
<evidence type="ECO:0000313" key="9">
    <source>
        <dbReference type="Proteomes" id="UP001153076"/>
    </source>
</evidence>
<gene>
    <name evidence="8" type="ORF">Cgig2_024452</name>
</gene>
<accession>A0A9Q1QKS5</accession>
<dbReference type="InterPro" id="IPR005215">
    <property type="entry name" value="Trig_fac"/>
</dbReference>
<dbReference type="PANTHER" id="PTHR30560:SF4">
    <property type="entry name" value="OS01G0894700 PROTEIN"/>
    <property type="match status" value="1"/>
</dbReference>
<evidence type="ECO:0000256" key="5">
    <source>
        <dbReference type="ARBA" id="ARBA00023186"/>
    </source>
</evidence>
<organism evidence="8 9">
    <name type="scientific">Carnegiea gigantea</name>
    <dbReference type="NCBI Taxonomy" id="171969"/>
    <lineage>
        <taxon>Eukaryota</taxon>
        <taxon>Viridiplantae</taxon>
        <taxon>Streptophyta</taxon>
        <taxon>Embryophyta</taxon>
        <taxon>Tracheophyta</taxon>
        <taxon>Spermatophyta</taxon>
        <taxon>Magnoliopsida</taxon>
        <taxon>eudicotyledons</taxon>
        <taxon>Gunneridae</taxon>
        <taxon>Pentapetalae</taxon>
        <taxon>Caryophyllales</taxon>
        <taxon>Cactineae</taxon>
        <taxon>Cactaceae</taxon>
        <taxon>Cactoideae</taxon>
        <taxon>Echinocereeae</taxon>
        <taxon>Carnegiea</taxon>
    </lineage>
</organism>
<comment type="caution">
    <text evidence="8">The sequence shown here is derived from an EMBL/GenBank/DDBJ whole genome shotgun (WGS) entry which is preliminary data.</text>
</comment>
<proteinExistence type="inferred from homology"/>
<evidence type="ECO:0000256" key="1">
    <source>
        <dbReference type="ARBA" id="ARBA00000971"/>
    </source>
</evidence>
<comment type="catalytic activity">
    <reaction evidence="1">
        <text>[protein]-peptidylproline (omega=180) = [protein]-peptidylproline (omega=0)</text>
        <dbReference type="Rhea" id="RHEA:16237"/>
        <dbReference type="Rhea" id="RHEA-COMP:10747"/>
        <dbReference type="Rhea" id="RHEA-COMP:10748"/>
        <dbReference type="ChEBI" id="CHEBI:83833"/>
        <dbReference type="ChEBI" id="CHEBI:83834"/>
        <dbReference type="EC" id="5.2.1.8"/>
    </reaction>
</comment>
<dbReference type="EMBL" id="JAKOGI010000079">
    <property type="protein sequence ID" value="KAJ8445246.1"/>
    <property type="molecule type" value="Genomic_DNA"/>
</dbReference>
<comment type="similarity">
    <text evidence="2">Belongs to the FKBP-type PPIase family. Tig subfamily.</text>
</comment>
<dbReference type="FunFam" id="3.30.70.1050:FF:000004">
    <property type="entry name" value="Trigger factor"/>
    <property type="match status" value="1"/>
</dbReference>
<protein>
    <recommendedName>
        <fullName evidence="3">peptidylprolyl isomerase</fullName>
        <ecNumber evidence="3">5.2.1.8</ecNumber>
    </recommendedName>
</protein>
<keyword evidence="9" id="KW-1185">Reference proteome</keyword>
<dbReference type="GO" id="GO:0003755">
    <property type="term" value="F:peptidyl-prolyl cis-trans isomerase activity"/>
    <property type="evidence" value="ECO:0007669"/>
    <property type="project" value="UniProtKB-KW"/>
</dbReference>
<dbReference type="EC" id="5.2.1.8" evidence="3"/>